<dbReference type="AlphaFoldDB" id="A0A379WB31"/>
<evidence type="ECO:0000313" key="2">
    <source>
        <dbReference type="Proteomes" id="UP000255509"/>
    </source>
</evidence>
<gene>
    <name evidence="1" type="ORF">NCTC8258_04289</name>
</gene>
<dbReference type="EMBL" id="UGXS01000004">
    <property type="protein sequence ID" value="SUH16527.1"/>
    <property type="molecule type" value="Genomic_DNA"/>
</dbReference>
<reference evidence="1 2" key="1">
    <citation type="submission" date="2018-06" db="EMBL/GenBank/DDBJ databases">
        <authorList>
            <consortium name="Pathogen Informatics"/>
            <person name="Doyle S."/>
        </authorList>
    </citation>
    <scope>NUCLEOTIDE SEQUENCE [LARGE SCALE GENOMIC DNA]</scope>
    <source>
        <strain evidence="1 2">NCTC8258</strain>
    </source>
</reference>
<dbReference type="Proteomes" id="UP000255509">
    <property type="component" value="Unassembled WGS sequence"/>
</dbReference>
<organism evidence="1 2">
    <name type="scientific">Salmonella enterica I</name>
    <dbReference type="NCBI Taxonomy" id="59201"/>
    <lineage>
        <taxon>Bacteria</taxon>
        <taxon>Pseudomonadati</taxon>
        <taxon>Pseudomonadota</taxon>
        <taxon>Gammaproteobacteria</taxon>
        <taxon>Enterobacterales</taxon>
        <taxon>Enterobacteriaceae</taxon>
        <taxon>Salmonella</taxon>
    </lineage>
</organism>
<protein>
    <submittedName>
        <fullName evidence="1">Inner membrane protein</fullName>
    </submittedName>
</protein>
<proteinExistence type="predicted"/>
<name>A0A379WB31_SALET</name>
<evidence type="ECO:0000313" key="1">
    <source>
        <dbReference type="EMBL" id="SUH16527.1"/>
    </source>
</evidence>
<accession>A0A379WB31</accession>
<sequence length="50" mass="5776">MKAFDLQRMALDNVPVAFLGEVALRSFYTLFWCSFLKGDRTTRRTANVAF</sequence>